<keyword evidence="2" id="KW-1185">Reference proteome</keyword>
<proteinExistence type="predicted"/>
<dbReference type="Proteomes" id="UP000009183">
    <property type="component" value="Chromosome 19"/>
</dbReference>
<sequence>MGIGLGIMNALLSFTRRTREKISKLSTHPHNICEVRNNPQSLSLSLNLNLSRLRYFSLISLLLHSDQVWFLKWKRVSVEADTTEKRDFC</sequence>
<dbReference type="AlphaFoldDB" id="D7T0W5"/>
<dbReference type="HOGENOM" id="CLU_2459267_0_0_1"/>
<evidence type="ECO:0000313" key="2">
    <source>
        <dbReference type="Proteomes" id="UP000009183"/>
    </source>
</evidence>
<organism evidence="1 2">
    <name type="scientific">Vitis vinifera</name>
    <name type="common">Grape</name>
    <dbReference type="NCBI Taxonomy" id="29760"/>
    <lineage>
        <taxon>Eukaryota</taxon>
        <taxon>Viridiplantae</taxon>
        <taxon>Streptophyta</taxon>
        <taxon>Embryophyta</taxon>
        <taxon>Tracheophyta</taxon>
        <taxon>Spermatophyta</taxon>
        <taxon>Magnoliopsida</taxon>
        <taxon>eudicotyledons</taxon>
        <taxon>Gunneridae</taxon>
        <taxon>Pentapetalae</taxon>
        <taxon>rosids</taxon>
        <taxon>Vitales</taxon>
        <taxon>Vitaceae</taxon>
        <taxon>Viteae</taxon>
        <taxon>Vitis</taxon>
    </lineage>
</organism>
<dbReference type="PaxDb" id="29760-VIT_19s0085g00320.t01"/>
<gene>
    <name evidence="1" type="ordered locus">VIT_19s0085g00320</name>
</gene>
<accession>D7T0W5</accession>
<dbReference type="InParanoid" id="D7T0W5"/>
<name>D7T0W5_VITVI</name>
<protein>
    <submittedName>
        <fullName evidence="1">Uncharacterized protein</fullName>
    </submittedName>
</protein>
<evidence type="ECO:0000313" key="1">
    <source>
        <dbReference type="EMBL" id="CBI24185.3"/>
    </source>
</evidence>
<reference evidence="2" key="1">
    <citation type="journal article" date="2007" name="Nature">
        <title>The grapevine genome sequence suggests ancestral hexaploidization in major angiosperm phyla.</title>
        <authorList>
            <consortium name="The French-Italian Public Consortium for Grapevine Genome Characterization."/>
            <person name="Jaillon O."/>
            <person name="Aury J.-M."/>
            <person name="Noel B."/>
            <person name="Policriti A."/>
            <person name="Clepet C."/>
            <person name="Casagrande A."/>
            <person name="Choisne N."/>
            <person name="Aubourg S."/>
            <person name="Vitulo N."/>
            <person name="Jubin C."/>
            <person name="Vezzi A."/>
            <person name="Legeai F."/>
            <person name="Hugueney P."/>
            <person name="Dasilva C."/>
            <person name="Horner D."/>
            <person name="Mica E."/>
            <person name="Jublot D."/>
            <person name="Poulain J."/>
            <person name="Bruyere C."/>
            <person name="Billault A."/>
            <person name="Segurens B."/>
            <person name="Gouyvenoux M."/>
            <person name="Ugarte E."/>
            <person name="Cattonaro F."/>
            <person name="Anthouard V."/>
            <person name="Vico V."/>
            <person name="Del Fabbro C."/>
            <person name="Alaux M."/>
            <person name="Di Gaspero G."/>
            <person name="Dumas V."/>
            <person name="Felice N."/>
            <person name="Paillard S."/>
            <person name="Juman I."/>
            <person name="Moroldo M."/>
            <person name="Scalabrin S."/>
            <person name="Canaguier A."/>
            <person name="Le Clainche I."/>
            <person name="Malacrida G."/>
            <person name="Durand E."/>
            <person name="Pesole G."/>
            <person name="Laucou V."/>
            <person name="Chatelet P."/>
            <person name="Merdinoglu D."/>
            <person name="Delledonne M."/>
            <person name="Pezzotti M."/>
            <person name="Lecharny A."/>
            <person name="Scarpelli C."/>
            <person name="Artiguenave F."/>
            <person name="Pe M.E."/>
            <person name="Valle G."/>
            <person name="Morgante M."/>
            <person name="Caboche M."/>
            <person name="Adam-Blondon A.-F."/>
            <person name="Weissenbach J."/>
            <person name="Quetier F."/>
            <person name="Wincker P."/>
        </authorList>
    </citation>
    <scope>NUCLEOTIDE SEQUENCE [LARGE SCALE GENOMIC DNA]</scope>
    <source>
        <strain evidence="2">cv. Pinot noir / PN40024</strain>
    </source>
</reference>
<dbReference type="EMBL" id="FN595503">
    <property type="protein sequence ID" value="CBI24185.3"/>
    <property type="molecule type" value="Genomic_DNA"/>
</dbReference>